<proteinExistence type="predicted"/>
<dbReference type="AlphaFoldDB" id="A0A563VZ82"/>
<feature type="transmembrane region" description="Helical" evidence="1">
    <location>
        <begin position="72"/>
        <end position="91"/>
    </location>
</feature>
<dbReference type="Proteomes" id="UP000320055">
    <property type="component" value="Unassembled WGS sequence"/>
</dbReference>
<gene>
    <name evidence="2" type="ORF">H1P_4920007</name>
</gene>
<sequence length="161" mass="17877">MSSARIWSMPVMMEEFFLFSSENGDSVMAEGSGGVSFSGGFSEEVLVLLILRRSAVGGENVLASSVGFSEEVILLLLILLLPSVIIASVFARDFANNNDNGYRGFFGLWKGRRKMIPVLSLERKEEVKQWLLGILANNENTSEQIKKNLLAQLLVTKRFQI</sequence>
<keyword evidence="1" id="KW-0812">Transmembrane</keyword>
<evidence type="ECO:0000313" key="3">
    <source>
        <dbReference type="Proteomes" id="UP000320055"/>
    </source>
</evidence>
<dbReference type="EMBL" id="CAACVJ010000437">
    <property type="protein sequence ID" value="VEP16768.1"/>
    <property type="molecule type" value="Genomic_DNA"/>
</dbReference>
<organism evidence="2 3">
    <name type="scientific">Hyella patelloides LEGE 07179</name>
    <dbReference type="NCBI Taxonomy" id="945734"/>
    <lineage>
        <taxon>Bacteria</taxon>
        <taxon>Bacillati</taxon>
        <taxon>Cyanobacteriota</taxon>
        <taxon>Cyanophyceae</taxon>
        <taxon>Pleurocapsales</taxon>
        <taxon>Hyellaceae</taxon>
        <taxon>Hyella</taxon>
    </lineage>
</organism>
<evidence type="ECO:0000313" key="2">
    <source>
        <dbReference type="EMBL" id="VEP16768.1"/>
    </source>
</evidence>
<accession>A0A563VZ82</accession>
<keyword evidence="3" id="KW-1185">Reference proteome</keyword>
<reference evidence="2 3" key="1">
    <citation type="submission" date="2019-01" db="EMBL/GenBank/DDBJ databases">
        <authorList>
            <person name="Brito A."/>
        </authorList>
    </citation>
    <scope>NUCLEOTIDE SEQUENCE [LARGE SCALE GENOMIC DNA]</scope>
    <source>
        <strain evidence="2">1</strain>
    </source>
</reference>
<keyword evidence="1" id="KW-0472">Membrane</keyword>
<protein>
    <submittedName>
        <fullName evidence="2">Uncharacterized protein</fullName>
    </submittedName>
</protein>
<keyword evidence="1" id="KW-1133">Transmembrane helix</keyword>
<name>A0A563VZ82_9CYAN</name>
<evidence type="ECO:0000256" key="1">
    <source>
        <dbReference type="SAM" id="Phobius"/>
    </source>
</evidence>